<dbReference type="EMBL" id="JH823229">
    <property type="protein sequence ID" value="EKC29422.1"/>
    <property type="molecule type" value="Genomic_DNA"/>
</dbReference>
<proteinExistence type="predicted"/>
<sequence length="97" mass="11152">MYIIVFQPEKNVRRLTMNSASYKKPVTNTSSVLGANNHDSYTDERIKLNVNYDERHGVRTVPVPVSKTNGDQDKFRRHASLGYNELYQKNCPLPPKV</sequence>
<accession>K1PYY1</accession>
<dbReference type="AlphaFoldDB" id="K1PYY1"/>
<dbReference type="InParanoid" id="K1PYY1"/>
<dbReference type="HOGENOM" id="CLU_2348678_0_0_1"/>
<organism evidence="1">
    <name type="scientific">Magallana gigas</name>
    <name type="common">Pacific oyster</name>
    <name type="synonym">Crassostrea gigas</name>
    <dbReference type="NCBI Taxonomy" id="29159"/>
    <lineage>
        <taxon>Eukaryota</taxon>
        <taxon>Metazoa</taxon>
        <taxon>Spiralia</taxon>
        <taxon>Lophotrochozoa</taxon>
        <taxon>Mollusca</taxon>
        <taxon>Bivalvia</taxon>
        <taxon>Autobranchia</taxon>
        <taxon>Pteriomorphia</taxon>
        <taxon>Ostreida</taxon>
        <taxon>Ostreoidea</taxon>
        <taxon>Ostreidae</taxon>
        <taxon>Magallana</taxon>
    </lineage>
</organism>
<name>K1PYY1_MAGGI</name>
<reference evidence="1" key="1">
    <citation type="journal article" date="2012" name="Nature">
        <title>The oyster genome reveals stress adaptation and complexity of shell formation.</title>
        <authorList>
            <person name="Zhang G."/>
            <person name="Fang X."/>
            <person name="Guo X."/>
            <person name="Li L."/>
            <person name="Luo R."/>
            <person name="Xu F."/>
            <person name="Yang P."/>
            <person name="Zhang L."/>
            <person name="Wang X."/>
            <person name="Qi H."/>
            <person name="Xiong Z."/>
            <person name="Que H."/>
            <person name="Xie Y."/>
            <person name="Holland P.W."/>
            <person name="Paps J."/>
            <person name="Zhu Y."/>
            <person name="Wu F."/>
            <person name="Chen Y."/>
            <person name="Wang J."/>
            <person name="Peng C."/>
            <person name="Meng J."/>
            <person name="Yang L."/>
            <person name="Liu J."/>
            <person name="Wen B."/>
            <person name="Zhang N."/>
            <person name="Huang Z."/>
            <person name="Zhu Q."/>
            <person name="Feng Y."/>
            <person name="Mount A."/>
            <person name="Hedgecock D."/>
            <person name="Xu Z."/>
            <person name="Liu Y."/>
            <person name="Domazet-Loso T."/>
            <person name="Du Y."/>
            <person name="Sun X."/>
            <person name="Zhang S."/>
            <person name="Liu B."/>
            <person name="Cheng P."/>
            <person name="Jiang X."/>
            <person name="Li J."/>
            <person name="Fan D."/>
            <person name="Wang W."/>
            <person name="Fu W."/>
            <person name="Wang T."/>
            <person name="Wang B."/>
            <person name="Zhang J."/>
            <person name="Peng Z."/>
            <person name="Li Y."/>
            <person name="Li N."/>
            <person name="Wang J."/>
            <person name="Chen M."/>
            <person name="He Y."/>
            <person name="Tan F."/>
            <person name="Song X."/>
            <person name="Zheng Q."/>
            <person name="Huang R."/>
            <person name="Yang H."/>
            <person name="Du X."/>
            <person name="Chen L."/>
            <person name="Yang M."/>
            <person name="Gaffney P.M."/>
            <person name="Wang S."/>
            <person name="Luo L."/>
            <person name="She Z."/>
            <person name="Ming Y."/>
            <person name="Huang W."/>
            <person name="Zhang S."/>
            <person name="Huang B."/>
            <person name="Zhang Y."/>
            <person name="Qu T."/>
            <person name="Ni P."/>
            <person name="Miao G."/>
            <person name="Wang J."/>
            <person name="Wang Q."/>
            <person name="Steinberg C.E."/>
            <person name="Wang H."/>
            <person name="Li N."/>
            <person name="Qian L."/>
            <person name="Zhang G."/>
            <person name="Li Y."/>
            <person name="Yang H."/>
            <person name="Liu X."/>
            <person name="Wang J."/>
            <person name="Yin Y."/>
            <person name="Wang J."/>
        </authorList>
    </citation>
    <scope>NUCLEOTIDE SEQUENCE [LARGE SCALE GENOMIC DNA]</scope>
    <source>
        <strain evidence="1">05x7-T-G4-1.051#20</strain>
    </source>
</reference>
<protein>
    <submittedName>
        <fullName evidence="1">Uncharacterized protein</fullName>
    </submittedName>
</protein>
<evidence type="ECO:0000313" key="1">
    <source>
        <dbReference type="EMBL" id="EKC29422.1"/>
    </source>
</evidence>
<gene>
    <name evidence="1" type="ORF">CGI_10023812</name>
</gene>